<feature type="chain" id="PRO_5045438058" evidence="1">
    <location>
        <begin position="27"/>
        <end position="148"/>
    </location>
</feature>
<dbReference type="PANTHER" id="PTHR35605:SF1">
    <property type="entry name" value="ECP2 EFFECTOR PROTEIN DOMAIN-CONTAINING PROTEIN-RELATED"/>
    <property type="match status" value="1"/>
</dbReference>
<evidence type="ECO:0000256" key="1">
    <source>
        <dbReference type="SAM" id="SignalP"/>
    </source>
</evidence>
<proteinExistence type="predicted"/>
<reference evidence="2 3" key="1">
    <citation type="submission" date="2023-01" db="EMBL/GenBank/DDBJ databases">
        <title>Analysis of 21 Apiospora genomes using comparative genomics revels a genus with tremendous synthesis potential of carbohydrate active enzymes and secondary metabolites.</title>
        <authorList>
            <person name="Sorensen T."/>
        </authorList>
    </citation>
    <scope>NUCLEOTIDE SEQUENCE [LARGE SCALE GENOMIC DNA]</scope>
    <source>
        <strain evidence="2 3">CBS 83171</strain>
    </source>
</reference>
<evidence type="ECO:0000313" key="3">
    <source>
        <dbReference type="Proteomes" id="UP001446871"/>
    </source>
</evidence>
<keyword evidence="1" id="KW-0732">Signal</keyword>
<dbReference type="PANTHER" id="PTHR35605">
    <property type="entry name" value="ECP2 EFFECTOR PROTEIN DOMAIN-CONTAINING PROTEIN-RELATED"/>
    <property type="match status" value="1"/>
</dbReference>
<dbReference type="Proteomes" id="UP001446871">
    <property type="component" value="Unassembled WGS sequence"/>
</dbReference>
<comment type="caution">
    <text evidence="2">The sequence shown here is derived from an EMBL/GenBank/DDBJ whole genome shotgun (WGS) entry which is preliminary data.</text>
</comment>
<keyword evidence="3" id="KW-1185">Reference proteome</keyword>
<organism evidence="2 3">
    <name type="scientific">Apiospora saccharicola</name>
    <dbReference type="NCBI Taxonomy" id="335842"/>
    <lineage>
        <taxon>Eukaryota</taxon>
        <taxon>Fungi</taxon>
        <taxon>Dikarya</taxon>
        <taxon>Ascomycota</taxon>
        <taxon>Pezizomycotina</taxon>
        <taxon>Sordariomycetes</taxon>
        <taxon>Xylariomycetidae</taxon>
        <taxon>Amphisphaeriales</taxon>
        <taxon>Apiosporaceae</taxon>
        <taxon>Apiospora</taxon>
    </lineage>
</organism>
<evidence type="ECO:0000313" key="2">
    <source>
        <dbReference type="EMBL" id="KAK8060062.1"/>
    </source>
</evidence>
<feature type="signal peptide" evidence="1">
    <location>
        <begin position="1"/>
        <end position="26"/>
    </location>
</feature>
<dbReference type="EMBL" id="JAQQWM010000006">
    <property type="protein sequence ID" value="KAK8060062.1"/>
    <property type="molecule type" value="Genomic_DNA"/>
</dbReference>
<protein>
    <submittedName>
        <fullName evidence="2">Uncharacterized protein</fullName>
    </submittedName>
</protein>
<gene>
    <name evidence="2" type="ORF">PG996_009992</name>
</gene>
<accession>A0ABR1UMC4</accession>
<name>A0ABR1UMC4_9PEZI</name>
<sequence length="148" mass="16436">MRFAYIGTFAAAFAIVFLIPIKVISAEPPIPGYGVGILQWKVEVAPGQTEVLNGTVQQVYEQILQMNPDFQLSDAHLRSRGLRPQKRTSTVRCGIYDPGFTWAIQDGIDYLRRVPGRPSEDPGPGNCGQVSCSYNSAIWWCNEVSLYP</sequence>